<dbReference type="PANTHER" id="PTHR33738:SF1">
    <property type="entry name" value="PLANT_T7H20-70 PROTEIN"/>
    <property type="match status" value="1"/>
</dbReference>
<feature type="compositionally biased region" description="Low complexity" evidence="1">
    <location>
        <begin position="18"/>
        <end position="36"/>
    </location>
</feature>
<keyword evidence="3" id="KW-1185">Reference proteome</keyword>
<feature type="compositionally biased region" description="Polar residues" evidence="1">
    <location>
        <begin position="1"/>
        <end position="17"/>
    </location>
</feature>
<organism evidence="2 3">
    <name type="scientific">Abeliophyllum distichum</name>
    <dbReference type="NCBI Taxonomy" id="126358"/>
    <lineage>
        <taxon>Eukaryota</taxon>
        <taxon>Viridiplantae</taxon>
        <taxon>Streptophyta</taxon>
        <taxon>Embryophyta</taxon>
        <taxon>Tracheophyta</taxon>
        <taxon>Spermatophyta</taxon>
        <taxon>Magnoliopsida</taxon>
        <taxon>eudicotyledons</taxon>
        <taxon>Gunneridae</taxon>
        <taxon>Pentapetalae</taxon>
        <taxon>asterids</taxon>
        <taxon>lamiids</taxon>
        <taxon>Lamiales</taxon>
        <taxon>Oleaceae</taxon>
        <taxon>Forsythieae</taxon>
        <taxon>Abeliophyllum</taxon>
    </lineage>
</organism>
<accession>A0ABD1QZH3</accession>
<name>A0ABD1QZH3_9LAMI</name>
<feature type="region of interest" description="Disordered" evidence="1">
    <location>
        <begin position="1"/>
        <end position="36"/>
    </location>
</feature>
<sequence>MEGGKKSQSGSSFTSDLFGSKNSASASASSGIFGSLFAPPEKVLGRESLRSFESWKKDDPANQGLSAKTEAPENNAPSNEDHSLSRRHKDINSYFQEEKIKPFHYSSSIYYGGQDVYTFPESTQGSSFTTFNKDETEDDSGMASRGNWWQGSLYY</sequence>
<dbReference type="PANTHER" id="PTHR33738">
    <property type="entry name" value="EMB|CAB82975.1"/>
    <property type="match status" value="1"/>
</dbReference>
<evidence type="ECO:0000313" key="3">
    <source>
        <dbReference type="Proteomes" id="UP001604336"/>
    </source>
</evidence>
<protein>
    <submittedName>
        <fullName evidence="2">Salt Induced Serine rich protein</fullName>
    </submittedName>
</protein>
<gene>
    <name evidence="2" type="ORF">Adt_34566</name>
</gene>
<evidence type="ECO:0000256" key="1">
    <source>
        <dbReference type="SAM" id="MobiDB-lite"/>
    </source>
</evidence>
<dbReference type="Proteomes" id="UP001604336">
    <property type="component" value="Unassembled WGS sequence"/>
</dbReference>
<dbReference type="AlphaFoldDB" id="A0ABD1QZH3"/>
<feature type="compositionally biased region" description="Basic and acidic residues" evidence="1">
    <location>
        <begin position="49"/>
        <end position="60"/>
    </location>
</feature>
<feature type="region of interest" description="Disordered" evidence="1">
    <location>
        <begin position="49"/>
        <end position="91"/>
    </location>
</feature>
<dbReference type="EMBL" id="JBFOLK010000010">
    <property type="protein sequence ID" value="KAL2481600.1"/>
    <property type="molecule type" value="Genomic_DNA"/>
</dbReference>
<comment type="caution">
    <text evidence="2">The sequence shown here is derived from an EMBL/GenBank/DDBJ whole genome shotgun (WGS) entry which is preliminary data.</text>
</comment>
<reference evidence="3" key="1">
    <citation type="submission" date="2024-07" db="EMBL/GenBank/DDBJ databases">
        <title>Two chromosome-level genome assemblies of Korean endemic species Abeliophyllum distichum and Forsythia ovata (Oleaceae).</title>
        <authorList>
            <person name="Jang H."/>
        </authorList>
    </citation>
    <scope>NUCLEOTIDE SEQUENCE [LARGE SCALE GENOMIC DNA]</scope>
</reference>
<feature type="region of interest" description="Disordered" evidence="1">
    <location>
        <begin position="124"/>
        <end position="146"/>
    </location>
</feature>
<proteinExistence type="predicted"/>
<evidence type="ECO:0000313" key="2">
    <source>
        <dbReference type="EMBL" id="KAL2481600.1"/>
    </source>
</evidence>